<name>A0ABX3NUA5_9BACT</name>
<keyword evidence="2" id="KW-1185">Reference proteome</keyword>
<dbReference type="Proteomes" id="UP000192277">
    <property type="component" value="Unassembled WGS sequence"/>
</dbReference>
<proteinExistence type="predicted"/>
<evidence type="ECO:0000313" key="2">
    <source>
        <dbReference type="Proteomes" id="UP000192277"/>
    </source>
</evidence>
<evidence type="ECO:0000313" key="1">
    <source>
        <dbReference type="EMBL" id="OQP45969.1"/>
    </source>
</evidence>
<evidence type="ECO:0008006" key="3">
    <source>
        <dbReference type="Google" id="ProtNLM"/>
    </source>
</evidence>
<accession>A0ABX3NUA5</accession>
<dbReference type="RefSeq" id="WP_014221112.1">
    <property type="nucleotide sequence ID" value="NZ_LWBO01000018.1"/>
</dbReference>
<protein>
    <recommendedName>
        <fullName evidence="3">DUF4397 domain-containing protein</fullName>
    </recommendedName>
</protein>
<sequence>MQPKNVSYLLLTACLISGISACRKGNFPPEQYQSLLTVVSSPLSDQQLEVRFDGLSGDSLIKAGGMLKKEYLLNAWDTASGKETRISIYKAGTGQLVSDTSVYVAKNSSRTLKVIYSNALGLKGFLSDVSVPRDSIKLQMRFADNTAAKKYPKLQLLFNQYQAAAPNYNTADNINLQYTLDTMQLTPAFMIPSRNKNGDSSYLVVRFVDPVSGATLKKSSTVTIFPTGVRTAVGNDWYGGDYGIVTLTVLDGTSAAFIKCTTTYSKL</sequence>
<comment type="caution">
    <text evidence="1">The sequence shown here is derived from an EMBL/GenBank/DDBJ whole genome shotgun (WGS) entry which is preliminary data.</text>
</comment>
<dbReference type="EMBL" id="LWBO01000018">
    <property type="protein sequence ID" value="OQP45969.1"/>
    <property type="molecule type" value="Genomic_DNA"/>
</dbReference>
<gene>
    <name evidence="1" type="ORF">A4D02_32785</name>
</gene>
<dbReference type="PROSITE" id="PS51257">
    <property type="entry name" value="PROKAR_LIPOPROTEIN"/>
    <property type="match status" value="1"/>
</dbReference>
<organism evidence="1 2">
    <name type="scientific">Niastella koreensis</name>
    <dbReference type="NCBI Taxonomy" id="354356"/>
    <lineage>
        <taxon>Bacteria</taxon>
        <taxon>Pseudomonadati</taxon>
        <taxon>Bacteroidota</taxon>
        <taxon>Chitinophagia</taxon>
        <taxon>Chitinophagales</taxon>
        <taxon>Chitinophagaceae</taxon>
        <taxon>Niastella</taxon>
    </lineage>
</organism>
<reference evidence="1 2" key="1">
    <citation type="submission" date="2016-04" db="EMBL/GenBank/DDBJ databases">
        <authorList>
            <person name="Chen L."/>
            <person name="Zhuang W."/>
            <person name="Wang G."/>
        </authorList>
    </citation>
    <scope>NUCLEOTIDE SEQUENCE [LARGE SCALE GENOMIC DNA]</scope>
    <source>
        <strain evidence="2">GR20</strain>
    </source>
</reference>